<keyword evidence="3" id="KW-1185">Reference proteome</keyword>
<dbReference type="EMBL" id="BKAG01000099">
    <property type="protein sequence ID" value="GEP46422.1"/>
    <property type="molecule type" value="Genomic_DNA"/>
</dbReference>
<evidence type="ECO:0008006" key="4">
    <source>
        <dbReference type="Google" id="ProtNLM"/>
    </source>
</evidence>
<dbReference type="Gene3D" id="3.30.420.240">
    <property type="match status" value="1"/>
</dbReference>
<dbReference type="RefSeq" id="WP_170267139.1">
    <property type="nucleotide sequence ID" value="NZ_BKAG01000099.1"/>
</dbReference>
<reference evidence="2 3" key="1">
    <citation type="submission" date="2019-07" db="EMBL/GenBank/DDBJ databases">
        <title>Whole genome shotgun sequence of Brevifollis gellanilyticus NBRC 108608.</title>
        <authorList>
            <person name="Hosoyama A."/>
            <person name="Uohara A."/>
            <person name="Ohji S."/>
            <person name="Ichikawa N."/>
        </authorList>
    </citation>
    <scope>NUCLEOTIDE SEQUENCE [LARGE SCALE GENOMIC DNA]</scope>
    <source>
        <strain evidence="2 3">NBRC 108608</strain>
    </source>
</reference>
<feature type="compositionally biased region" description="Polar residues" evidence="1">
    <location>
        <begin position="1"/>
        <end position="11"/>
    </location>
</feature>
<evidence type="ECO:0000313" key="3">
    <source>
        <dbReference type="Proteomes" id="UP000321577"/>
    </source>
</evidence>
<dbReference type="Proteomes" id="UP000321577">
    <property type="component" value="Unassembled WGS sequence"/>
</dbReference>
<dbReference type="InterPro" id="IPR027417">
    <property type="entry name" value="P-loop_NTPase"/>
</dbReference>
<gene>
    <name evidence="2" type="ORF">BGE01nite_57130</name>
</gene>
<name>A0A512MI62_9BACT</name>
<dbReference type="Gene3D" id="3.40.50.300">
    <property type="entry name" value="P-loop containing nucleotide triphosphate hydrolases"/>
    <property type="match status" value="1"/>
</dbReference>
<dbReference type="AlphaFoldDB" id="A0A512MI62"/>
<evidence type="ECO:0000256" key="1">
    <source>
        <dbReference type="SAM" id="MobiDB-lite"/>
    </source>
</evidence>
<comment type="caution">
    <text evidence="2">The sequence shown here is derived from an EMBL/GenBank/DDBJ whole genome shotgun (WGS) entry which is preliminary data.</text>
</comment>
<feature type="region of interest" description="Disordered" evidence="1">
    <location>
        <begin position="1"/>
        <end position="29"/>
    </location>
</feature>
<sequence>MPRQSSRQKQALEQIAEQAGAHRQQVRGTAEDLTQRVIQAADRSANPLLRRDLESLRHQCEKHLLGQNATGWVNPFPADNPKSQLLQYQLEYWHDPARFKAWLASRQVGKDFSSEGEAAEDCITHPAHRWMIAAPSERQSLDSLDQQKLWAEAFGLIVDDYQEHRDSSQALLKAAEIRYHNKSTTVAVPGRPDTVRGKSASILLTEFDFFEQPQLTWRGLLPSITNPLRGGEKKLRVVSTPNGRGRMMDKIFDESSGGIPAPSHQSNAPHTSAGLAWSRHLTNIYHAVLMGLSVDIPQIRAAMDDDTGWAQEFECQFLDTQHHLLPYEVIQLAESIDATESWDPTAHAGSAHPVYLGIDFGRTNDPTVCWTLQRIGDILWTREVLVLRDMSTPDQERLLSQRIATATRVAFDYTGPGIGLGDYLVQRHKEWHPAAHKMGKIDLCTFTVDFKRALFPRLRRSFEAPTRLRIPISRDIREDLHQMQQIITNGHYNYASPRTREGHSDRCTALALALHAAHETPGLNFAWSPLSLATATTMVDSPSTSRAKQAVGL</sequence>
<accession>A0A512MI62</accession>
<protein>
    <recommendedName>
        <fullName evidence="4">Terminase large subunit gp17-like C-terminal domain-containing protein</fullName>
    </recommendedName>
</protein>
<evidence type="ECO:0000313" key="2">
    <source>
        <dbReference type="EMBL" id="GEP46422.1"/>
    </source>
</evidence>
<organism evidence="2 3">
    <name type="scientific">Brevifollis gellanilyticus</name>
    <dbReference type="NCBI Taxonomy" id="748831"/>
    <lineage>
        <taxon>Bacteria</taxon>
        <taxon>Pseudomonadati</taxon>
        <taxon>Verrucomicrobiota</taxon>
        <taxon>Verrucomicrobiia</taxon>
        <taxon>Verrucomicrobiales</taxon>
        <taxon>Verrucomicrobiaceae</taxon>
    </lineage>
</organism>
<proteinExistence type="predicted"/>